<proteinExistence type="predicted"/>
<name>T1GFA0_MEGSC</name>
<accession>T1GFA0</accession>
<reference evidence="2" key="1">
    <citation type="submission" date="2013-02" db="EMBL/GenBank/DDBJ databases">
        <authorList>
            <person name="Hughes D."/>
        </authorList>
    </citation>
    <scope>NUCLEOTIDE SEQUENCE</scope>
    <source>
        <strain>Durham</strain>
        <strain evidence="2">NC isolate 2 -- Noor lab</strain>
    </source>
</reference>
<dbReference type="EnsemblMetazoa" id="MESCA002036-RA">
    <property type="protein sequence ID" value="MESCA002036-PA"/>
    <property type="gene ID" value="MESCA002036"/>
</dbReference>
<dbReference type="HOGENOM" id="CLU_2402163_0_0_1"/>
<dbReference type="EMBL" id="CAQQ02013763">
    <property type="status" value="NOT_ANNOTATED_CDS"/>
    <property type="molecule type" value="Genomic_DNA"/>
</dbReference>
<keyword evidence="2" id="KW-1185">Reference proteome</keyword>
<reference evidence="1" key="2">
    <citation type="submission" date="2015-06" db="UniProtKB">
        <authorList>
            <consortium name="EnsemblMetazoa"/>
        </authorList>
    </citation>
    <scope>IDENTIFICATION</scope>
</reference>
<dbReference type="AlphaFoldDB" id="T1GFA0"/>
<evidence type="ECO:0000313" key="1">
    <source>
        <dbReference type="EnsemblMetazoa" id="MESCA002036-PA"/>
    </source>
</evidence>
<protein>
    <submittedName>
        <fullName evidence="1">Uncharacterized protein</fullName>
    </submittedName>
</protein>
<evidence type="ECO:0000313" key="2">
    <source>
        <dbReference type="Proteomes" id="UP000015102"/>
    </source>
</evidence>
<dbReference type="Proteomes" id="UP000015102">
    <property type="component" value="Unassembled WGS sequence"/>
</dbReference>
<organism evidence="1 2">
    <name type="scientific">Megaselia scalaris</name>
    <name type="common">Humpbacked fly</name>
    <name type="synonym">Phora scalaris</name>
    <dbReference type="NCBI Taxonomy" id="36166"/>
    <lineage>
        <taxon>Eukaryota</taxon>
        <taxon>Metazoa</taxon>
        <taxon>Ecdysozoa</taxon>
        <taxon>Arthropoda</taxon>
        <taxon>Hexapoda</taxon>
        <taxon>Insecta</taxon>
        <taxon>Pterygota</taxon>
        <taxon>Neoptera</taxon>
        <taxon>Endopterygota</taxon>
        <taxon>Diptera</taxon>
        <taxon>Brachycera</taxon>
        <taxon>Muscomorpha</taxon>
        <taxon>Platypezoidea</taxon>
        <taxon>Phoridae</taxon>
        <taxon>Megaseliini</taxon>
        <taxon>Megaselia</taxon>
    </lineage>
</organism>
<sequence>MVPSPQNPSQLQVPPEGTKEKKVREMLEFMEDCNYRHESNNERLQIGGDLYREMNQSSKHTIITHQLKANDAEPYLKFCKRCSVKDEESPKSL</sequence>